<dbReference type="GO" id="GO:0000155">
    <property type="term" value="F:phosphorelay sensor kinase activity"/>
    <property type="evidence" value="ECO:0007669"/>
    <property type="project" value="InterPro"/>
</dbReference>
<keyword evidence="6 14" id="KW-0812">Transmembrane</keyword>
<feature type="transmembrane region" description="Helical" evidence="14">
    <location>
        <begin position="451"/>
        <end position="470"/>
    </location>
</feature>
<dbReference type="Gene3D" id="3.40.50.300">
    <property type="entry name" value="P-loop containing nucleotide triphosphate hydrolases"/>
    <property type="match status" value="1"/>
</dbReference>
<keyword evidence="5 16" id="KW-0808">Transferase</keyword>
<dbReference type="SUPFAM" id="SSF55781">
    <property type="entry name" value="GAF domain-like"/>
    <property type="match status" value="1"/>
</dbReference>
<dbReference type="SUPFAM" id="SSF55874">
    <property type="entry name" value="ATPase domain of HSP90 chaperone/DNA topoisomerase II/histidine kinase"/>
    <property type="match status" value="1"/>
</dbReference>
<comment type="subcellular location">
    <subcellularLocation>
        <location evidence="2">Membrane</location>
        <topology evidence="2">Multi-pass membrane protein</topology>
    </subcellularLocation>
</comment>
<keyword evidence="8 16" id="KW-0418">Kinase</keyword>
<dbReference type="GO" id="GO:0005737">
    <property type="term" value="C:cytoplasm"/>
    <property type="evidence" value="ECO:0007669"/>
    <property type="project" value="UniProtKB-ARBA"/>
</dbReference>
<dbReference type="Gene3D" id="3.30.450.40">
    <property type="match status" value="1"/>
</dbReference>
<dbReference type="CDD" id="cd00082">
    <property type="entry name" value="HisKA"/>
    <property type="match status" value="1"/>
</dbReference>
<dbReference type="SUPFAM" id="SSF52540">
    <property type="entry name" value="P-loop containing nucleoside triphosphate hydrolases"/>
    <property type="match status" value="1"/>
</dbReference>
<dbReference type="GO" id="GO:0042802">
    <property type="term" value="F:identical protein binding"/>
    <property type="evidence" value="ECO:0007669"/>
    <property type="project" value="UniProtKB-ARBA"/>
</dbReference>
<dbReference type="PRINTS" id="PR00344">
    <property type="entry name" value="BCTRLSENSOR"/>
</dbReference>
<dbReference type="AlphaFoldDB" id="A0A6A7NEB3"/>
<feature type="transmembrane region" description="Helical" evidence="14">
    <location>
        <begin position="504"/>
        <end position="523"/>
    </location>
</feature>
<evidence type="ECO:0000256" key="10">
    <source>
        <dbReference type="ARBA" id="ARBA00022989"/>
    </source>
</evidence>
<evidence type="ECO:0000256" key="5">
    <source>
        <dbReference type="ARBA" id="ARBA00022679"/>
    </source>
</evidence>
<evidence type="ECO:0000256" key="8">
    <source>
        <dbReference type="ARBA" id="ARBA00022777"/>
    </source>
</evidence>
<dbReference type="PANTHER" id="PTHR45569:SF1">
    <property type="entry name" value="SENSOR PROTEIN KDPD"/>
    <property type="match status" value="1"/>
</dbReference>
<dbReference type="Pfam" id="PF13492">
    <property type="entry name" value="GAF_3"/>
    <property type="match status" value="1"/>
</dbReference>
<dbReference type="PROSITE" id="PS50109">
    <property type="entry name" value="HIS_KIN"/>
    <property type="match status" value="1"/>
</dbReference>
<accession>A0A6A7NEB3</accession>
<feature type="transmembrane region" description="Helical" evidence="14">
    <location>
        <begin position="477"/>
        <end position="498"/>
    </location>
</feature>
<dbReference type="InterPro" id="IPR027417">
    <property type="entry name" value="P-loop_NTPase"/>
</dbReference>
<dbReference type="InterPro" id="IPR036890">
    <property type="entry name" value="HATPase_C_sf"/>
</dbReference>
<dbReference type="SMART" id="SM00387">
    <property type="entry name" value="HATPase_c"/>
    <property type="match status" value="1"/>
</dbReference>
<organism evidence="16 17">
    <name type="scientific">Rugamonas aquatica</name>
    <dbReference type="NCBI Taxonomy" id="2743357"/>
    <lineage>
        <taxon>Bacteria</taxon>
        <taxon>Pseudomonadati</taxon>
        <taxon>Pseudomonadota</taxon>
        <taxon>Betaproteobacteria</taxon>
        <taxon>Burkholderiales</taxon>
        <taxon>Oxalobacteraceae</taxon>
        <taxon>Telluria group</taxon>
        <taxon>Rugamonas</taxon>
    </lineage>
</organism>
<dbReference type="SMART" id="SM00388">
    <property type="entry name" value="HisKA"/>
    <property type="match status" value="1"/>
</dbReference>
<evidence type="ECO:0000256" key="14">
    <source>
        <dbReference type="SAM" id="Phobius"/>
    </source>
</evidence>
<dbReference type="InterPro" id="IPR003594">
    <property type="entry name" value="HATPase_dom"/>
</dbReference>
<evidence type="ECO:0000313" key="17">
    <source>
        <dbReference type="Proteomes" id="UP000440498"/>
    </source>
</evidence>
<dbReference type="EMBL" id="WHUG01000025">
    <property type="protein sequence ID" value="MQA42697.1"/>
    <property type="molecule type" value="Genomic_DNA"/>
</dbReference>
<comment type="function">
    <text evidence="13">Member of the two-component regulatory system KdpD/KdpE involved in the regulation of the kdp operon. KdpD may function as a membrane-associated protein kinase that phosphorylates KdpE in response to environmental signals.</text>
</comment>
<evidence type="ECO:0000259" key="15">
    <source>
        <dbReference type="PROSITE" id="PS50109"/>
    </source>
</evidence>
<dbReference type="InterPro" id="IPR029016">
    <property type="entry name" value="GAF-like_dom_sf"/>
</dbReference>
<evidence type="ECO:0000256" key="6">
    <source>
        <dbReference type="ARBA" id="ARBA00022692"/>
    </source>
</evidence>
<dbReference type="GO" id="GO:0005886">
    <property type="term" value="C:plasma membrane"/>
    <property type="evidence" value="ECO:0007669"/>
    <property type="project" value="TreeGrafter"/>
</dbReference>
<evidence type="ECO:0000256" key="1">
    <source>
        <dbReference type="ARBA" id="ARBA00000085"/>
    </source>
</evidence>
<evidence type="ECO:0000256" key="13">
    <source>
        <dbReference type="ARBA" id="ARBA00057300"/>
    </source>
</evidence>
<gene>
    <name evidence="16" type="primary">kdbD</name>
    <name evidence="16" type="ORF">GEV02_31645</name>
</gene>
<protein>
    <recommendedName>
        <fullName evidence="3">histidine kinase</fullName>
        <ecNumber evidence="3">2.7.13.3</ecNumber>
    </recommendedName>
</protein>
<dbReference type="GO" id="GO:0005524">
    <property type="term" value="F:ATP binding"/>
    <property type="evidence" value="ECO:0007669"/>
    <property type="project" value="UniProtKB-KW"/>
</dbReference>
<keyword evidence="17" id="KW-1185">Reference proteome</keyword>
<evidence type="ECO:0000256" key="9">
    <source>
        <dbReference type="ARBA" id="ARBA00022840"/>
    </source>
</evidence>
<dbReference type="InterPro" id="IPR003661">
    <property type="entry name" value="HisK_dim/P_dom"/>
</dbReference>
<dbReference type="CDD" id="cd00075">
    <property type="entry name" value="HATPase"/>
    <property type="match status" value="1"/>
</dbReference>
<keyword evidence="11" id="KW-0902">Two-component regulatory system</keyword>
<keyword evidence="12 14" id="KW-0472">Membrane</keyword>
<dbReference type="Pfam" id="PF13493">
    <property type="entry name" value="DUF4118"/>
    <property type="match status" value="1"/>
</dbReference>
<dbReference type="NCBIfam" id="NF007793">
    <property type="entry name" value="PRK10490.1"/>
    <property type="match status" value="1"/>
</dbReference>
<dbReference type="InterPro" id="IPR004358">
    <property type="entry name" value="Sig_transdc_His_kin-like_C"/>
</dbReference>
<dbReference type="InterPro" id="IPR025201">
    <property type="entry name" value="KdpD_TM"/>
</dbReference>
<evidence type="ECO:0000256" key="4">
    <source>
        <dbReference type="ARBA" id="ARBA00022553"/>
    </source>
</evidence>
<keyword evidence="4" id="KW-0597">Phosphoprotein</keyword>
<dbReference type="Gene3D" id="1.10.287.130">
    <property type="match status" value="1"/>
</dbReference>
<sequence>MFPNDSLRPDRPDPDALLAQVQAQERRAARGRLRIYFGASAGVGKTYAMLAAARKLQADGQPVLVGVVETHGRSETAAMLAGLDVLPPRAVEHRGKRLAEFDLDGALARRPPLILVDELAHSNAPGSRHPKRWQDVEELLDAGIDVLTTVNVQHLESLNDVVGGITGIRVGETVPDTVFDQADEVVLVDVPADELLARLRSGKVYQEQQAERASKNFFRKGNLIALRELALRRTADRIEDDVRAYRVEQSIADIWKTGAALLACVGPRAGGEHTVRSTARLASQLGTGWHAIYIETPALQRLPAAQREQILKTLKLAEDLGATTAVLPGHDIALAAADYARSHNLSKIVLGRAHPTWPWRQPHGKRLARYAPDIDLVEIGAPSKETPAAARAVGADARADGRADGGLGGGSNGGPDDEQSTALLRRRVTGYAAASVASVATALLATPLLAWLDLANIAMLFLLVVVLVAVRFGRGPSVVATCVSVACFDFFFVPPRFTFAVSDFQYLITFIVMLAVGLITGHLTSDLRFQARVASHREQRSRALYEFARELSGALQTEQIFETTQRCIQHAFRARATLLVPDDDGRLQLPPLSAADIASRAHLSVLDTGIAQWAYDRAESAGLGTDTLPASRIFYLPLVAPMRTRGVLAIEPQHRRWILIPEQRQQLDTFAALAAIALERVHYIEVAQNALVNMESERLRNSLLAALSHDLRTPLTSLVGLSETLAGSRPPLAPAQLEVAALLHDEALRMSALVSNLLDMARIQSGEVKFNLQWQALEEVVGSALRASGSQLQGHVVRTRLPADLPLLSYDAVLIERVLCNLLENAAKYTPPGSRIEIAAELRGAWIDVIVYDDGPGLPHGREEAVFEKFTRGERESAKPGVGLGLAICRAIVEAHGGRIHAAASPLGGAAFVITLPLGTPPAMPELEIEGSL</sequence>
<dbReference type="InterPro" id="IPR052023">
    <property type="entry name" value="Histidine_kinase_KdpD"/>
</dbReference>
<keyword evidence="9" id="KW-0067">ATP-binding</keyword>
<feature type="transmembrane region" description="Helical" evidence="14">
    <location>
        <begin position="428"/>
        <end position="445"/>
    </location>
</feature>
<keyword evidence="10 14" id="KW-1133">Transmembrane helix</keyword>
<dbReference type="SUPFAM" id="SSF47384">
    <property type="entry name" value="Homodimeric domain of signal transducing histidine kinase"/>
    <property type="match status" value="1"/>
</dbReference>
<evidence type="ECO:0000256" key="3">
    <source>
        <dbReference type="ARBA" id="ARBA00012438"/>
    </source>
</evidence>
<comment type="catalytic activity">
    <reaction evidence="1">
        <text>ATP + protein L-histidine = ADP + protein N-phospho-L-histidine.</text>
        <dbReference type="EC" id="2.7.13.3"/>
    </reaction>
</comment>
<evidence type="ECO:0000256" key="2">
    <source>
        <dbReference type="ARBA" id="ARBA00004141"/>
    </source>
</evidence>
<dbReference type="InterPro" id="IPR003018">
    <property type="entry name" value="GAF"/>
</dbReference>
<evidence type="ECO:0000256" key="7">
    <source>
        <dbReference type="ARBA" id="ARBA00022741"/>
    </source>
</evidence>
<dbReference type="Pfam" id="PF00512">
    <property type="entry name" value="HisKA"/>
    <property type="match status" value="1"/>
</dbReference>
<dbReference type="Pfam" id="PF02702">
    <property type="entry name" value="KdpD"/>
    <property type="match status" value="1"/>
</dbReference>
<comment type="caution">
    <text evidence="16">The sequence shown here is derived from an EMBL/GenBank/DDBJ whole genome shotgun (WGS) entry which is preliminary data.</text>
</comment>
<feature type="domain" description="Histidine kinase" evidence="15">
    <location>
        <begin position="706"/>
        <end position="920"/>
    </location>
</feature>
<dbReference type="Proteomes" id="UP000440498">
    <property type="component" value="Unassembled WGS sequence"/>
</dbReference>
<dbReference type="RefSeq" id="WP_152841771.1">
    <property type="nucleotide sequence ID" value="NZ_WHUG01000025.1"/>
</dbReference>
<dbReference type="InterPro" id="IPR005467">
    <property type="entry name" value="His_kinase_dom"/>
</dbReference>
<keyword evidence="7" id="KW-0547">Nucleotide-binding</keyword>
<proteinExistence type="predicted"/>
<dbReference type="FunFam" id="3.40.50.300:FF:000483">
    <property type="entry name" value="Sensor histidine kinase KdpD"/>
    <property type="match status" value="1"/>
</dbReference>
<dbReference type="Gene3D" id="3.30.565.10">
    <property type="entry name" value="Histidine kinase-like ATPase, C-terminal domain"/>
    <property type="match status" value="1"/>
</dbReference>
<evidence type="ECO:0000256" key="12">
    <source>
        <dbReference type="ARBA" id="ARBA00023136"/>
    </source>
</evidence>
<dbReference type="InterPro" id="IPR036097">
    <property type="entry name" value="HisK_dim/P_sf"/>
</dbReference>
<dbReference type="EC" id="2.7.13.3" evidence="3"/>
<reference evidence="16 17" key="1">
    <citation type="submission" date="2019-10" db="EMBL/GenBank/DDBJ databases">
        <title>Two novel species isolated from a subtropical stream in China.</title>
        <authorList>
            <person name="Lu H."/>
        </authorList>
    </citation>
    <scope>NUCLEOTIDE SEQUENCE [LARGE SCALE GENOMIC DNA]</scope>
    <source>
        <strain evidence="16 17">FT29W</strain>
    </source>
</reference>
<dbReference type="InterPro" id="IPR038318">
    <property type="entry name" value="KdpD_sf"/>
</dbReference>
<dbReference type="InterPro" id="IPR003852">
    <property type="entry name" value="Sig_transdc_His_kinase_KdpD_N"/>
</dbReference>
<dbReference type="FunFam" id="3.30.565.10:FF:000042">
    <property type="entry name" value="Two-component sensor histidine kinase KdpD"/>
    <property type="match status" value="1"/>
</dbReference>
<evidence type="ECO:0000313" key="16">
    <source>
        <dbReference type="EMBL" id="MQA42697.1"/>
    </source>
</evidence>
<dbReference type="PANTHER" id="PTHR45569">
    <property type="entry name" value="SENSOR PROTEIN KDPD"/>
    <property type="match status" value="1"/>
</dbReference>
<dbReference type="Pfam" id="PF02518">
    <property type="entry name" value="HATPase_c"/>
    <property type="match status" value="1"/>
</dbReference>
<name>A0A6A7NEB3_9BURK</name>
<dbReference type="Gene3D" id="1.20.120.620">
    <property type="entry name" value="Backbone structure of the membrane domain of e. Coli histidine kinase receptor kdpd"/>
    <property type="match status" value="1"/>
</dbReference>
<evidence type="ECO:0000256" key="11">
    <source>
        <dbReference type="ARBA" id="ARBA00023012"/>
    </source>
</evidence>